<proteinExistence type="predicted"/>
<dbReference type="SUPFAM" id="SSF55785">
    <property type="entry name" value="PYP-like sensor domain (PAS domain)"/>
    <property type="match status" value="3"/>
</dbReference>
<gene>
    <name evidence="4" type="ORF">DES48_105185</name>
</gene>
<dbReference type="NCBIfam" id="TIGR00254">
    <property type="entry name" value="GGDEF"/>
    <property type="match status" value="1"/>
</dbReference>
<evidence type="ECO:0000313" key="4">
    <source>
        <dbReference type="EMBL" id="RBO98333.1"/>
    </source>
</evidence>
<protein>
    <submittedName>
        <fullName evidence="4">PAS domain S-box-containing protein/diguanylate cyclase (GGDEF)-like protein</fullName>
    </submittedName>
</protein>
<dbReference type="SMART" id="SM00267">
    <property type="entry name" value="GGDEF"/>
    <property type="match status" value="1"/>
</dbReference>
<dbReference type="InterPro" id="IPR001610">
    <property type="entry name" value="PAC"/>
</dbReference>
<reference evidence="4 5" key="1">
    <citation type="submission" date="2018-06" db="EMBL/GenBank/DDBJ databases">
        <title>Genomic Encyclopedia of Type Strains, Phase IV (KMG-IV): sequencing the most valuable type-strain genomes for metagenomic binning, comparative biology and taxonomic classification.</title>
        <authorList>
            <person name="Goeker M."/>
        </authorList>
    </citation>
    <scope>NUCLEOTIDE SEQUENCE [LARGE SCALE GENOMIC DNA]</scope>
    <source>
        <strain evidence="4 5">DSM 15140</strain>
    </source>
</reference>
<name>A0A366E7I5_9BACI</name>
<dbReference type="NCBIfam" id="TIGR00229">
    <property type="entry name" value="sensory_box"/>
    <property type="match status" value="3"/>
</dbReference>
<dbReference type="SUPFAM" id="SSF55073">
    <property type="entry name" value="Nucleotide cyclase"/>
    <property type="match status" value="1"/>
</dbReference>
<dbReference type="CDD" id="cd00130">
    <property type="entry name" value="PAS"/>
    <property type="match status" value="2"/>
</dbReference>
<dbReference type="PANTHER" id="PTHR44757">
    <property type="entry name" value="DIGUANYLATE CYCLASE DGCP"/>
    <property type="match status" value="1"/>
</dbReference>
<dbReference type="Pfam" id="PF13426">
    <property type="entry name" value="PAS_9"/>
    <property type="match status" value="2"/>
</dbReference>
<sequence>MNDNQLNYLSVYNGIQDMVFVMCVSSDQRYFYYEFINEKTKKITGYTDDIIGKELAEVNSGALLNVLHEKYRKVVMLKQPITYEDSFHARHAGDKVSETTLTPIIVDGKVKQVVALTRDITTLKEAEYEKKISQEKLRFSRQRYKALFDQNPDAIIYLDLDGNITNGNNVFEQLFRIHLDKKTIALLSLIHNPDQTKVSESFLQARDGKTTYVETPILTTTNVEIHLQFKFVPIKVHNTIHGVYAIIKDMTKEHKAKEALIKSEQRFRLIAENSYDLISLLDSNGKIVYASPSYAYILGYPVYYFESHPITNFINKEDQAAVEEKIKQAVTHQLSFTIECRIYNRLNEWLWFEINGQPVFTTDHEFKHLVVVGRDITDRKRYEARLKTLAYHDSLTGLPNRRLFQDRLMQTMATNERNQNRFAIAMLDLDDFKQINDQKGHDVGDAVMQELGKRLEQSVREMDTVARLGGDEFIILLPTIETKANVETVLNRIKAQLQNPWIIEPYHLTITASIGVILSDGKGFSTNYLMKQVDEALYKAKNNGKNSAVIEIHETTN</sequence>
<dbReference type="PANTHER" id="PTHR44757:SF2">
    <property type="entry name" value="BIOFILM ARCHITECTURE MAINTENANCE PROTEIN MBAA"/>
    <property type="match status" value="1"/>
</dbReference>
<dbReference type="CDD" id="cd01949">
    <property type="entry name" value="GGDEF"/>
    <property type="match status" value="1"/>
</dbReference>
<feature type="domain" description="GGDEF" evidence="3">
    <location>
        <begin position="420"/>
        <end position="553"/>
    </location>
</feature>
<dbReference type="PROSITE" id="PS50112">
    <property type="entry name" value="PAS"/>
    <property type="match status" value="1"/>
</dbReference>
<dbReference type="InterPro" id="IPR035965">
    <property type="entry name" value="PAS-like_dom_sf"/>
</dbReference>
<feature type="domain" description="PAS" evidence="1">
    <location>
        <begin position="263"/>
        <end position="333"/>
    </location>
</feature>
<dbReference type="PROSITE" id="PS50887">
    <property type="entry name" value="GGDEF"/>
    <property type="match status" value="1"/>
</dbReference>
<evidence type="ECO:0000259" key="3">
    <source>
        <dbReference type="PROSITE" id="PS50887"/>
    </source>
</evidence>
<dbReference type="Gene3D" id="3.30.450.20">
    <property type="entry name" value="PAS domain"/>
    <property type="match status" value="3"/>
</dbReference>
<dbReference type="Gene3D" id="3.30.70.270">
    <property type="match status" value="1"/>
</dbReference>
<keyword evidence="5" id="KW-1185">Reference proteome</keyword>
<dbReference type="InterPro" id="IPR000014">
    <property type="entry name" value="PAS"/>
</dbReference>
<dbReference type="SMART" id="SM00086">
    <property type="entry name" value="PAC"/>
    <property type="match status" value="2"/>
</dbReference>
<dbReference type="Proteomes" id="UP000252254">
    <property type="component" value="Unassembled WGS sequence"/>
</dbReference>
<dbReference type="RefSeq" id="WP_113868764.1">
    <property type="nucleotide sequence ID" value="NZ_BAABQN010000005.1"/>
</dbReference>
<dbReference type="InterPro" id="IPR029787">
    <property type="entry name" value="Nucleotide_cyclase"/>
</dbReference>
<dbReference type="SMART" id="SM00091">
    <property type="entry name" value="PAS"/>
    <property type="match status" value="2"/>
</dbReference>
<dbReference type="Pfam" id="PF13188">
    <property type="entry name" value="PAS_8"/>
    <property type="match status" value="1"/>
</dbReference>
<dbReference type="Pfam" id="PF00990">
    <property type="entry name" value="GGDEF"/>
    <property type="match status" value="1"/>
</dbReference>
<dbReference type="EMBL" id="QNRI01000005">
    <property type="protein sequence ID" value="RBO98333.1"/>
    <property type="molecule type" value="Genomic_DNA"/>
</dbReference>
<dbReference type="FunFam" id="3.30.70.270:FF:000001">
    <property type="entry name" value="Diguanylate cyclase domain protein"/>
    <property type="match status" value="1"/>
</dbReference>
<dbReference type="InterPro" id="IPR043128">
    <property type="entry name" value="Rev_trsase/Diguanyl_cyclase"/>
</dbReference>
<comment type="caution">
    <text evidence="4">The sequence shown here is derived from an EMBL/GenBank/DDBJ whole genome shotgun (WGS) entry which is preliminary data.</text>
</comment>
<dbReference type="InterPro" id="IPR052155">
    <property type="entry name" value="Biofilm_reg_signaling"/>
</dbReference>
<dbReference type="InterPro" id="IPR000700">
    <property type="entry name" value="PAS-assoc_C"/>
</dbReference>
<evidence type="ECO:0000259" key="2">
    <source>
        <dbReference type="PROSITE" id="PS50113"/>
    </source>
</evidence>
<evidence type="ECO:0000259" key="1">
    <source>
        <dbReference type="PROSITE" id="PS50112"/>
    </source>
</evidence>
<dbReference type="PROSITE" id="PS50113">
    <property type="entry name" value="PAC"/>
    <property type="match status" value="1"/>
</dbReference>
<feature type="domain" description="PAC" evidence="2">
    <location>
        <begin position="336"/>
        <end position="388"/>
    </location>
</feature>
<dbReference type="InterPro" id="IPR000160">
    <property type="entry name" value="GGDEF_dom"/>
</dbReference>
<accession>A0A366E7I5</accession>
<dbReference type="STRING" id="200904.GCA_900168775_01118"/>
<dbReference type="OrthoDB" id="9759607at2"/>
<organism evidence="4 5">
    <name type="scientific">Paraliobacillus ryukyuensis</name>
    <dbReference type="NCBI Taxonomy" id="200904"/>
    <lineage>
        <taxon>Bacteria</taxon>
        <taxon>Bacillati</taxon>
        <taxon>Bacillota</taxon>
        <taxon>Bacilli</taxon>
        <taxon>Bacillales</taxon>
        <taxon>Bacillaceae</taxon>
        <taxon>Paraliobacillus</taxon>
    </lineage>
</organism>
<dbReference type="AlphaFoldDB" id="A0A366E7I5"/>
<evidence type="ECO:0000313" key="5">
    <source>
        <dbReference type="Proteomes" id="UP000252254"/>
    </source>
</evidence>